<dbReference type="Pfam" id="PF00702">
    <property type="entry name" value="Hydrolase"/>
    <property type="match status" value="1"/>
</dbReference>
<evidence type="ECO:0000256" key="9">
    <source>
        <dbReference type="ARBA" id="ARBA00022842"/>
    </source>
</evidence>
<dbReference type="InterPro" id="IPR004469">
    <property type="entry name" value="PSP"/>
</dbReference>
<dbReference type="CDD" id="cd04309">
    <property type="entry name" value="HAD_PSP_eu"/>
    <property type="match status" value="1"/>
</dbReference>
<evidence type="ECO:0000256" key="6">
    <source>
        <dbReference type="ARBA" id="ARBA00022605"/>
    </source>
</evidence>
<evidence type="ECO:0000256" key="11">
    <source>
        <dbReference type="ARBA" id="ARBA00031693"/>
    </source>
</evidence>
<evidence type="ECO:0000256" key="1">
    <source>
        <dbReference type="ARBA" id="ARBA00001946"/>
    </source>
</evidence>
<comment type="cofactor">
    <cofactor evidence="1">
        <name>Mg(2+)</name>
        <dbReference type="ChEBI" id="CHEBI:18420"/>
    </cofactor>
</comment>
<feature type="compositionally biased region" description="Basic and acidic residues" evidence="13">
    <location>
        <begin position="1"/>
        <end position="17"/>
    </location>
</feature>
<dbReference type="PANTHER" id="PTHR43344">
    <property type="entry name" value="PHOSPHOSERINE PHOSPHATASE"/>
    <property type="match status" value="1"/>
</dbReference>
<keyword evidence="10" id="KW-0718">Serine biosynthesis</keyword>
<evidence type="ECO:0000256" key="7">
    <source>
        <dbReference type="ARBA" id="ARBA00022723"/>
    </source>
</evidence>
<dbReference type="EC" id="3.1.3.3" evidence="4"/>
<evidence type="ECO:0000256" key="13">
    <source>
        <dbReference type="SAM" id="MobiDB-lite"/>
    </source>
</evidence>
<sequence length="267" mass="29056">MVHVEGATRKGAPRDATKTPVVSKPNVPTGAGANPAKPTKGGSNPAREETKLMWRHADAVCFDVDSTVCPTEAIDELATFCGKKEQVQRVTIEAMGGKMEFRDALKLRLDIIRPSREAVARFVKDRPHSLTPGIRELVSKLHKRGVQVYLVSGGFQSLIAPVAQELDVPMENVFANRLKFYFDGTYAGFDEEQPTSASGGKGLVVGRLKEKYNYSCLVMIGDGATDMEACPPADAFIGFGGCVVREQVKAGSKWFVYGFQELIEALN</sequence>
<dbReference type="GO" id="GO:0036424">
    <property type="term" value="F:L-phosphoserine phosphatase activity"/>
    <property type="evidence" value="ECO:0007669"/>
    <property type="project" value="InterPro"/>
</dbReference>
<keyword evidence="8" id="KW-0378">Hydrolase</keyword>
<comment type="pathway">
    <text evidence="2">Amino-acid biosynthesis; L-serine biosynthesis; L-serine from 3-phospho-D-glycerate: step 3/3.</text>
</comment>
<dbReference type="EMBL" id="CAJPEV010002094">
    <property type="protein sequence ID" value="CAG0895632.1"/>
    <property type="molecule type" value="Genomic_DNA"/>
</dbReference>
<evidence type="ECO:0000256" key="8">
    <source>
        <dbReference type="ARBA" id="ARBA00022801"/>
    </source>
</evidence>
<dbReference type="SUPFAM" id="SSF56784">
    <property type="entry name" value="HAD-like"/>
    <property type="match status" value="1"/>
</dbReference>
<evidence type="ECO:0000313" key="14">
    <source>
        <dbReference type="EMBL" id="CAD7248998.1"/>
    </source>
</evidence>
<dbReference type="InterPro" id="IPR036412">
    <property type="entry name" value="HAD-like_sf"/>
</dbReference>
<keyword evidence="6" id="KW-0028">Amino-acid biosynthesis</keyword>
<dbReference type="PANTHER" id="PTHR43344:SF2">
    <property type="entry name" value="PHOSPHOSERINE PHOSPHATASE"/>
    <property type="match status" value="1"/>
</dbReference>
<organism evidence="14">
    <name type="scientific">Darwinula stevensoni</name>
    <dbReference type="NCBI Taxonomy" id="69355"/>
    <lineage>
        <taxon>Eukaryota</taxon>
        <taxon>Metazoa</taxon>
        <taxon>Ecdysozoa</taxon>
        <taxon>Arthropoda</taxon>
        <taxon>Crustacea</taxon>
        <taxon>Oligostraca</taxon>
        <taxon>Ostracoda</taxon>
        <taxon>Podocopa</taxon>
        <taxon>Podocopida</taxon>
        <taxon>Darwinulocopina</taxon>
        <taxon>Darwinuloidea</taxon>
        <taxon>Darwinulidae</taxon>
        <taxon>Darwinula</taxon>
    </lineage>
</organism>
<protein>
    <recommendedName>
        <fullName evidence="5">Phosphoserine phosphatase</fullName>
        <ecNumber evidence="4">3.1.3.3</ecNumber>
    </recommendedName>
    <alternativeName>
        <fullName evidence="11">O-phosphoserine phosphohydrolase</fullName>
    </alternativeName>
</protein>
<dbReference type="InterPro" id="IPR050582">
    <property type="entry name" value="HAD-like_SerB"/>
</dbReference>
<proteinExistence type="inferred from homology"/>
<dbReference type="FunFam" id="3.40.50.1000:FF:000077">
    <property type="entry name" value="Phosphoserine phosphatase, chloroplastic"/>
    <property type="match status" value="1"/>
</dbReference>
<dbReference type="Proteomes" id="UP000677054">
    <property type="component" value="Unassembled WGS sequence"/>
</dbReference>
<evidence type="ECO:0000313" key="15">
    <source>
        <dbReference type="Proteomes" id="UP000677054"/>
    </source>
</evidence>
<dbReference type="AlphaFoldDB" id="A0A7R9A5H9"/>
<evidence type="ECO:0000256" key="5">
    <source>
        <dbReference type="ARBA" id="ARBA00015196"/>
    </source>
</evidence>
<reference evidence="14" key="1">
    <citation type="submission" date="2020-11" db="EMBL/GenBank/DDBJ databases">
        <authorList>
            <person name="Tran Van P."/>
        </authorList>
    </citation>
    <scope>NUCLEOTIDE SEQUENCE</scope>
</reference>
<feature type="region of interest" description="Disordered" evidence="13">
    <location>
        <begin position="1"/>
        <end position="46"/>
    </location>
</feature>
<dbReference type="GO" id="GO:0005737">
    <property type="term" value="C:cytoplasm"/>
    <property type="evidence" value="ECO:0007669"/>
    <property type="project" value="TreeGrafter"/>
</dbReference>
<accession>A0A7R9A5H9</accession>
<feature type="active site" description="Nucleophile" evidence="12">
    <location>
        <position position="63"/>
    </location>
</feature>
<dbReference type="Gene3D" id="1.10.150.210">
    <property type="entry name" value="Phosphoserine phosphatase, domain 2"/>
    <property type="match status" value="1"/>
</dbReference>
<dbReference type="UniPathway" id="UPA00135">
    <property type="reaction ID" value="UER00198"/>
</dbReference>
<dbReference type="GO" id="GO:0000287">
    <property type="term" value="F:magnesium ion binding"/>
    <property type="evidence" value="ECO:0007669"/>
    <property type="project" value="TreeGrafter"/>
</dbReference>
<feature type="active site" description="Proton donor" evidence="12">
    <location>
        <position position="65"/>
    </location>
</feature>
<dbReference type="InterPro" id="IPR023214">
    <property type="entry name" value="HAD_sf"/>
</dbReference>
<evidence type="ECO:0000256" key="4">
    <source>
        <dbReference type="ARBA" id="ARBA00012640"/>
    </source>
</evidence>
<dbReference type="NCBIfam" id="TIGR00338">
    <property type="entry name" value="serB"/>
    <property type="match status" value="1"/>
</dbReference>
<keyword evidence="15" id="KW-1185">Reference proteome</keyword>
<name>A0A7R9A5H9_9CRUS</name>
<evidence type="ECO:0000256" key="12">
    <source>
        <dbReference type="PIRSR" id="PIRSR604469-1"/>
    </source>
</evidence>
<dbReference type="Gene3D" id="3.40.50.1000">
    <property type="entry name" value="HAD superfamily/HAD-like"/>
    <property type="match status" value="1"/>
</dbReference>
<keyword evidence="7" id="KW-0479">Metal-binding</keyword>
<evidence type="ECO:0000256" key="3">
    <source>
        <dbReference type="ARBA" id="ARBA00009184"/>
    </source>
</evidence>
<comment type="similarity">
    <text evidence="3">Belongs to the HAD-like hydrolase superfamily. SerB family.</text>
</comment>
<dbReference type="EMBL" id="LR901611">
    <property type="protein sequence ID" value="CAD7248998.1"/>
    <property type="molecule type" value="Genomic_DNA"/>
</dbReference>
<keyword evidence="9" id="KW-0460">Magnesium</keyword>
<dbReference type="OrthoDB" id="27226at2759"/>
<dbReference type="GO" id="GO:0006564">
    <property type="term" value="P:L-serine biosynthetic process"/>
    <property type="evidence" value="ECO:0007669"/>
    <property type="project" value="UniProtKB-KW"/>
</dbReference>
<gene>
    <name evidence="14" type="ORF">DSTB1V02_LOCUS8799</name>
</gene>
<dbReference type="NCBIfam" id="TIGR01488">
    <property type="entry name" value="HAD-SF-IB"/>
    <property type="match status" value="1"/>
</dbReference>
<evidence type="ECO:0000256" key="2">
    <source>
        <dbReference type="ARBA" id="ARBA00005135"/>
    </source>
</evidence>
<evidence type="ECO:0000256" key="10">
    <source>
        <dbReference type="ARBA" id="ARBA00023299"/>
    </source>
</evidence>